<protein>
    <recommendedName>
        <fullName evidence="3">ATPase dynein-related AAA domain-containing protein</fullName>
    </recommendedName>
</protein>
<evidence type="ECO:0008006" key="3">
    <source>
        <dbReference type="Google" id="ProtNLM"/>
    </source>
</evidence>
<evidence type="ECO:0000313" key="2">
    <source>
        <dbReference type="Proteomes" id="UP001156102"/>
    </source>
</evidence>
<dbReference type="RefSeq" id="WP_254759141.1">
    <property type="nucleotide sequence ID" value="NZ_JANCLT010000005.1"/>
</dbReference>
<organism evidence="1 2">
    <name type="scientific">Ectobacillus ponti</name>
    <dbReference type="NCBI Taxonomy" id="2961894"/>
    <lineage>
        <taxon>Bacteria</taxon>
        <taxon>Bacillati</taxon>
        <taxon>Bacillota</taxon>
        <taxon>Bacilli</taxon>
        <taxon>Bacillales</taxon>
        <taxon>Bacillaceae</taxon>
        <taxon>Ectobacillus</taxon>
    </lineage>
</organism>
<dbReference type="InterPro" id="IPR027417">
    <property type="entry name" value="P-loop_NTPase"/>
</dbReference>
<name>A0AA41X9A3_9BACI</name>
<accession>A0AA41X9A3</accession>
<dbReference type="Proteomes" id="UP001156102">
    <property type="component" value="Unassembled WGS sequence"/>
</dbReference>
<dbReference type="EMBL" id="JANCLT010000005">
    <property type="protein sequence ID" value="MCP8969230.1"/>
    <property type="molecule type" value="Genomic_DNA"/>
</dbReference>
<keyword evidence="2" id="KW-1185">Reference proteome</keyword>
<dbReference type="SUPFAM" id="SSF52540">
    <property type="entry name" value="P-loop containing nucleoside triphosphate hydrolases"/>
    <property type="match status" value="1"/>
</dbReference>
<sequence>MKLQRTLHPNVLKRLHHLVFVGNIVETNEKSFRIQCLSPIPKLITEAIAAEGNPVRLSGLRSLPQNEKVLRDAADLKASLFLFRLRHGNKHLYVELIAGKAEEAASFYEIVPAPYLGVGQTREMLERKLCKGYVSFLLPRYSSDLGMPELMYCQGRLYGRLSLKSTVSSIMYREQHRNVVYYDIEDWDAYVSWNVDDALYFIQKDHYDMMREETEKQGERLIMPDVKQRAPAEGADTHGEAAFLRQLQLQTREKGLYLELTDMINFHTCVKTGRITIVGGMPGIGKSKFVKVYAEAMGLRHGRELLWLPISPSFQEPQDLLGYGHPNGSFIQSETGLVPFLLEAERHPEQLYMVVFDEMNISHVEHWFTPFLSLLELEPEARMLKLHALADSEVPQQVTIGNNVIFVGTVNFDETTKELSDRLLDRVNMVTFEKPPFREAFVTAGARRETEPLRSFNGLFAQWSRTDDSLSFTEEELELLDALHACLQKHDAAKGVSFRAAAAIGSYLANLPKDEDGNWLISREEAFDLQVKQRILTKIRGLEHAVAPLVQERGRREESLPELLQSPLAQDVSTFTHSLALLRQKARELELYGYAK</sequence>
<reference evidence="1" key="1">
    <citation type="submission" date="2022-07" db="EMBL/GenBank/DDBJ databases">
        <authorList>
            <person name="Li W.-J."/>
            <person name="Deng Q.-Q."/>
        </authorList>
    </citation>
    <scope>NUCLEOTIDE SEQUENCE</scope>
    <source>
        <strain evidence="1">SYSU M60031</strain>
    </source>
</reference>
<evidence type="ECO:0000313" key="1">
    <source>
        <dbReference type="EMBL" id="MCP8969230.1"/>
    </source>
</evidence>
<proteinExistence type="predicted"/>
<dbReference type="AlphaFoldDB" id="A0AA41X9A3"/>
<comment type="caution">
    <text evidence="1">The sequence shown here is derived from an EMBL/GenBank/DDBJ whole genome shotgun (WGS) entry which is preliminary data.</text>
</comment>
<gene>
    <name evidence="1" type="ORF">NK662_11840</name>
</gene>
<dbReference type="Gene3D" id="3.40.50.300">
    <property type="entry name" value="P-loop containing nucleotide triphosphate hydrolases"/>
    <property type="match status" value="1"/>
</dbReference>